<dbReference type="Proteomes" id="UP000234956">
    <property type="component" value="Unassembled WGS sequence"/>
</dbReference>
<reference evidence="2 3" key="1">
    <citation type="submission" date="2017-10" db="EMBL/GenBank/DDBJ databases">
        <title>Draft genome of Lysinibacillus fusiformis strain Juneja, a laboratory-derived pathogen of Drosophila melanogaster.</title>
        <authorList>
            <person name="Smith B.R."/>
            <person name="Unckless R.L."/>
        </authorList>
    </citation>
    <scope>NUCLEOTIDE SEQUENCE [LARGE SCALE GENOMIC DNA]</scope>
    <source>
        <strain evidence="2 3">Juneja</strain>
    </source>
</reference>
<keyword evidence="1" id="KW-0732">Signal</keyword>
<feature type="signal peptide" evidence="1">
    <location>
        <begin position="1"/>
        <end position="26"/>
    </location>
</feature>
<protein>
    <submittedName>
        <fullName evidence="2">Uncharacterized protein</fullName>
    </submittedName>
</protein>
<organism evidence="2 3">
    <name type="scientific">Lysinibacillus fusiformis</name>
    <dbReference type="NCBI Taxonomy" id="28031"/>
    <lineage>
        <taxon>Bacteria</taxon>
        <taxon>Bacillati</taxon>
        <taxon>Bacillota</taxon>
        <taxon>Bacilli</taxon>
        <taxon>Bacillales</taxon>
        <taxon>Bacillaceae</taxon>
        <taxon>Lysinibacillus</taxon>
    </lineage>
</organism>
<evidence type="ECO:0000256" key="1">
    <source>
        <dbReference type="SAM" id="SignalP"/>
    </source>
</evidence>
<sequence>MKLRALGVGTLALGLLTGGFSFSALASSNDENEKGAQSIKADVKILKPGEKKEVPKGLLMKKTKVDEKESVKVSVKTFEPGEMPTIPEGAVMMTTTIVDGGEKEK</sequence>
<dbReference type="EMBL" id="PDFK01000012">
    <property type="protein sequence ID" value="PKU49808.1"/>
    <property type="molecule type" value="Genomic_DNA"/>
</dbReference>
<evidence type="ECO:0000313" key="2">
    <source>
        <dbReference type="EMBL" id="PKU49808.1"/>
    </source>
</evidence>
<feature type="chain" id="PRO_5014130783" evidence="1">
    <location>
        <begin position="27"/>
        <end position="105"/>
    </location>
</feature>
<evidence type="ECO:0000313" key="3">
    <source>
        <dbReference type="Proteomes" id="UP000234956"/>
    </source>
</evidence>
<dbReference type="AlphaFoldDB" id="A0A2I0UUW5"/>
<comment type="caution">
    <text evidence="2">The sequence shown here is derived from an EMBL/GenBank/DDBJ whole genome shotgun (WGS) entry which is preliminary data.</text>
</comment>
<gene>
    <name evidence="2" type="ORF">CRI88_21515</name>
</gene>
<proteinExistence type="predicted"/>
<dbReference type="RefSeq" id="WP_101967021.1">
    <property type="nucleotide sequence ID" value="NZ_PDFK01000012.1"/>
</dbReference>
<accession>A0A2I0UUW5</accession>
<name>A0A2I0UUW5_9BACI</name>